<comment type="caution">
    <text evidence="2">The sequence shown here is derived from an EMBL/GenBank/DDBJ whole genome shotgun (WGS) entry which is preliminary data.</text>
</comment>
<gene>
    <name evidence="2" type="primary">TRAPPC10</name>
    <name evidence="2" type="ORF">PHYBOEH_001574</name>
</gene>
<dbReference type="GO" id="GO:1990071">
    <property type="term" value="C:TRAPPII protein complex"/>
    <property type="evidence" value="ECO:0007669"/>
    <property type="project" value="InterPro"/>
</dbReference>
<reference evidence="2" key="1">
    <citation type="submission" date="2021-02" db="EMBL/GenBank/DDBJ databases">
        <authorList>
            <person name="Palmer J.M."/>
        </authorList>
    </citation>
    <scope>NUCLEOTIDE SEQUENCE</scope>
    <source>
        <strain evidence="2">SCRP23</strain>
    </source>
</reference>
<evidence type="ECO:0000259" key="1">
    <source>
        <dbReference type="Pfam" id="PF23036"/>
    </source>
</evidence>
<proteinExistence type="predicted"/>
<dbReference type="OrthoDB" id="10256906at2759"/>
<dbReference type="PANTHER" id="PTHR13251:SF3">
    <property type="entry name" value="TRAFFICKING PROTEIN PARTICLE COMPLEX SUBUNIT 10"/>
    <property type="match status" value="1"/>
</dbReference>
<dbReference type="EMBL" id="JAGDFL010000135">
    <property type="protein sequence ID" value="KAG7396884.1"/>
    <property type="molecule type" value="Genomic_DNA"/>
</dbReference>
<evidence type="ECO:0000313" key="3">
    <source>
        <dbReference type="Proteomes" id="UP000693981"/>
    </source>
</evidence>
<feature type="domain" description="TRAPPC10/Trs130 N-terminal" evidence="1">
    <location>
        <begin position="23"/>
        <end position="335"/>
    </location>
</feature>
<dbReference type="PANTHER" id="PTHR13251">
    <property type="entry name" value="EPILEPSY HOLOPROSENCEPHALY CANDIDATE 1/TMEM1"/>
    <property type="match status" value="1"/>
</dbReference>
<dbReference type="AlphaFoldDB" id="A0A8T1WVW4"/>
<dbReference type="GO" id="GO:0005829">
    <property type="term" value="C:cytosol"/>
    <property type="evidence" value="ECO:0007669"/>
    <property type="project" value="GOC"/>
</dbReference>
<dbReference type="Proteomes" id="UP000693981">
    <property type="component" value="Unassembled WGS sequence"/>
</dbReference>
<name>A0A8T1WVW4_9STRA</name>
<accession>A0A8T1WVW4</accession>
<evidence type="ECO:0000313" key="2">
    <source>
        <dbReference type="EMBL" id="KAG7396884.1"/>
    </source>
</evidence>
<dbReference type="GO" id="GO:0006891">
    <property type="term" value="P:intra-Golgi vesicle-mediated transport"/>
    <property type="evidence" value="ECO:0007669"/>
    <property type="project" value="TreeGrafter"/>
</dbReference>
<sequence>MASLYASVAPQFTRELLSPGLRVGYTDEGGVWQFLAASLCQRLPLRAIEWRNLVGVTKRIEQLPLHFVERSSSVHEDLPLACLYLVKCEDLDSYKTVVRGPLVSWVDAMSAAKVEWLVLYVPLGTRPKAAGNAPNPVYRKIFERLRADFAHRKGAIMASTGGLALQERVCKIDTLEGASVVGQQQQHESQWTELLLRLKHCIMDAFQIKCFQYEEQLRVLDARRNAPGWDFGAFFLAKERLALMYQQMYLQDDAIRHLDELDAIFINLNKTEKEGFCGKSKNSFTSDDRIFTVSPLALNLYETQLLIASNRASARLISLYCFCRQIRTLYLMGSFPQLLQRATAFIATFLVELEEMTAENVLEWHQPFMWAVGACLEVTASDSRRRNVTCTWRSAIPRAALAQSVHQGEQVKKQC</sequence>
<protein>
    <submittedName>
        <fullName evidence="2">Trafficking protein particle complex subunit 10</fullName>
    </submittedName>
</protein>
<dbReference type="InterPro" id="IPR045126">
    <property type="entry name" value="TRAPPC10/Trs130"/>
</dbReference>
<dbReference type="GO" id="GO:0034498">
    <property type="term" value="P:early endosome to Golgi transport"/>
    <property type="evidence" value="ECO:0007669"/>
    <property type="project" value="TreeGrafter"/>
</dbReference>
<dbReference type="InterPro" id="IPR056913">
    <property type="entry name" value="TRAPPC10/Trs130_N"/>
</dbReference>
<keyword evidence="3" id="KW-1185">Reference proteome</keyword>
<organism evidence="2 3">
    <name type="scientific">Phytophthora boehmeriae</name>
    <dbReference type="NCBI Taxonomy" id="109152"/>
    <lineage>
        <taxon>Eukaryota</taxon>
        <taxon>Sar</taxon>
        <taxon>Stramenopiles</taxon>
        <taxon>Oomycota</taxon>
        <taxon>Peronosporomycetes</taxon>
        <taxon>Peronosporales</taxon>
        <taxon>Peronosporaceae</taxon>
        <taxon>Phytophthora</taxon>
    </lineage>
</organism>
<dbReference type="Pfam" id="PF23036">
    <property type="entry name" value="TRAPPC10_1st"/>
    <property type="match status" value="1"/>
</dbReference>